<dbReference type="InterPro" id="IPR019236">
    <property type="entry name" value="APP1_cat"/>
</dbReference>
<feature type="region of interest" description="Disordered" evidence="7">
    <location>
        <begin position="1636"/>
        <end position="1792"/>
    </location>
</feature>
<evidence type="ECO:0000256" key="2">
    <source>
        <dbReference type="ARBA" id="ARBA00022801"/>
    </source>
</evidence>
<dbReference type="Gene3D" id="3.40.50.300">
    <property type="entry name" value="P-loop containing nucleotide triphosphate hydrolases"/>
    <property type="match status" value="2"/>
</dbReference>
<keyword evidence="6" id="KW-0175">Coiled coil</keyword>
<keyword evidence="3 11" id="KW-0347">Helicase</keyword>
<feature type="compositionally biased region" description="Basic residues" evidence="7">
    <location>
        <begin position="757"/>
        <end position="777"/>
    </location>
</feature>
<name>E9FBN0_METRA</name>
<feature type="compositionally biased region" description="Acidic residues" evidence="7">
    <location>
        <begin position="182"/>
        <end position="209"/>
    </location>
</feature>
<evidence type="ECO:0000259" key="10">
    <source>
        <dbReference type="PROSITE" id="PS51195"/>
    </source>
</evidence>
<dbReference type="GO" id="GO:0030479">
    <property type="term" value="C:actin cortical patch"/>
    <property type="evidence" value="ECO:0007669"/>
    <property type="project" value="TreeGrafter"/>
</dbReference>
<accession>E9FBN0</accession>
<dbReference type="GO" id="GO:0005524">
    <property type="term" value="F:ATP binding"/>
    <property type="evidence" value="ECO:0007669"/>
    <property type="project" value="UniProtKB-KW"/>
</dbReference>
<evidence type="ECO:0000256" key="3">
    <source>
        <dbReference type="ARBA" id="ARBA00022806"/>
    </source>
</evidence>
<feature type="region of interest" description="Disordered" evidence="7">
    <location>
        <begin position="688"/>
        <end position="777"/>
    </location>
</feature>
<dbReference type="CDD" id="cd18787">
    <property type="entry name" value="SF2_C_DEAD"/>
    <property type="match status" value="1"/>
</dbReference>
<dbReference type="Pfam" id="PF00270">
    <property type="entry name" value="DEAD"/>
    <property type="match status" value="1"/>
</dbReference>
<dbReference type="PROSITE" id="PS51194">
    <property type="entry name" value="HELICASE_CTER"/>
    <property type="match status" value="1"/>
</dbReference>
<evidence type="ECO:0000256" key="5">
    <source>
        <dbReference type="PROSITE-ProRule" id="PRU00552"/>
    </source>
</evidence>
<dbReference type="PROSITE" id="PS00039">
    <property type="entry name" value="DEAD_ATP_HELICASE"/>
    <property type="match status" value="1"/>
</dbReference>
<feature type="domain" description="DEAD-box RNA helicase Q" evidence="10">
    <location>
        <begin position="256"/>
        <end position="284"/>
    </location>
</feature>
<dbReference type="PROSITE" id="PS51192">
    <property type="entry name" value="HELICASE_ATP_BIND_1"/>
    <property type="match status" value="1"/>
</dbReference>
<feature type="compositionally biased region" description="Low complexity" evidence="7">
    <location>
        <begin position="1768"/>
        <end position="1789"/>
    </location>
</feature>
<sequence length="1850" mass="203216">MAPQKRKPVDDDFITTLSDNDEDPFKEEEAPVHPPKKKTKTSKKPKKVDKDDEASDEEEPQGIWGSKDDDDGAMDSDFEFVADDAGEFGDKEFEGWGFEGAKKGMTEKKGVDLEEIIRRRREKKNGKAGETLENADQEAETEDNLEMALDDGDDEVLADDAFGMNADSEDEENEEEAHGSGDGDDTDASDKSDVDEDDHDDDRASDDDSVATPEAHPEDDASDATDDEEDAEEQAKRDEFFAPEERQKSDKIVDLSSFQGMSLSRPILRGLAAVGFTKPTPIQAKTIPIALMGKDVVGGAVTGSGKTGAFFVPILERLLFRPKKIPTTRVVVLTPTRELAMQCHDVGTKLARYTDIKFSLAVGGLSLKAQEVELRLRPDIIVATPGRFIDHMRNSASFNVDTVEILVLDEADRMLEDGFADELNEILTTLPKSRQTMLFSATMTSTVDRLIRVGLNKPVRLMVDSQKKTVTTLVQEFVRLRPGREDKRMGYLAHLCKTFYHERVIIFFRQKKEAHRARIIFGLLGLSCAELHGSMNQSQRISSVEAFRDGKVSYLLATDLASRGLDIKGVDTVINYEAPQSLEIYVHRVGRTARAGRKGTAVTLAAEGDRKVVKAAVKAGKAQGAKITSRVIAPADADKLQEEIDGMEDEIDEIMQEEKEERQLAQAEMQVKKGENLIEHEAEIKSRPKRTWFETEHDKKKAKQAGKDELNGLRESLKKKGSGKLSNKDKKTLDAKSMRSEGRLWKKGKGDAEAHKGKGPGKAKAKAKAKSKGKGKRTPGDCVWLTLGCPKWGVKREDSSILSFSLLIQQTQSRARALHCLWPASATAVTHTLPYAITPCLAHPGHPVTALHSANWLDQTLAHATDHAPHQTSVPWPHALDESQVLSSPRISLMPHARAGGPIIPSHCRWKQPQVPSRRGSSEDCRAKQRAVRDRYRERLLDFHLDTLPLVKLKLQSRIYRYLVRRQVKRANKGRVLDLVARQSRRILLGARDSHSAPRATGVASSPRRRLRLPFKHVKAATPRSLNSNKMPSFAGLTASGYGPGTSDASQDVGERGERGYRRRKLAAMAGNLYRSGQQAVTELRDSYVQSRGRGIDDFAMDQSTHIPGAFPDVAIASQGNEQMVLFPSYAKRHIKQDWTRMPRKQPVDQPELRNEEWWRQEWEKHEDEKAVVDVDVRGWIYSPHVGPMTRRNRILIGLARQLSGISAPKTDQGYGPASGEPKTQHQIHAEIHDEEKIAQKAAMIEKRGQEEKRVAYAGGYSEPSQDPNTLGVEAASRFGPRGSYTPDSAPSSPSMPARQPSGLGELTDAELAVANANLMARVAPFLTNPLVAMPITIFFYNDTKSQSKTILTDDAGHFNIRAALEFIPTHVRVLANEKLSTTQEVKITEPAGVSLISDIDDTIKRSNISAGAREIFRNTFVRDLDGMTIEGVREWYTDMHRLGVSMHYCSNSPWQLFPVLASFFKIAGLPAGSLHLKQYSGMLQGIFEPVAERKKSTLNRLVKDFPHRKFLLVGDSGEADLEVYTELALANPGRVLAIFIRDVTTPEAAGYFDAAFDFTHRKISSMTLDDGRPGSVKSASRQNSAPGAVGETQAASGPVMGTLIDFSDEPGEVKLDEAAALAQVKMANLGRPAGAATSALAGRKPPPPRPAKPAALRSAPSNANASNGGAKAEMPPPKPKRPQGLGAAGLQPLTTIISAGQDGAQTTEDSSTPAPLEQEPAPPPLPRRRSGLKSISPRLFGRGASSSNADVDFEPLPPSAAAPPPSFGFSYYRSGSRSGSSTPSGSPTLGAQGVNKKLELWRRRLARAHEQLDHQGVALYTWRTGHDVVAEAVGIVTSAQEDMKRRQGR</sequence>
<dbReference type="SUPFAM" id="SSF52540">
    <property type="entry name" value="P-loop containing nucleoside triphosphate hydrolases"/>
    <property type="match status" value="2"/>
</dbReference>
<dbReference type="InterPro" id="IPR011545">
    <property type="entry name" value="DEAD/DEAH_box_helicase_dom"/>
</dbReference>
<dbReference type="GO" id="GO:0008195">
    <property type="term" value="F:phosphatidate phosphatase activity"/>
    <property type="evidence" value="ECO:0007669"/>
    <property type="project" value="InterPro"/>
</dbReference>
<dbReference type="InterPro" id="IPR001650">
    <property type="entry name" value="Helicase_C-like"/>
</dbReference>
<dbReference type="InterPro" id="IPR000629">
    <property type="entry name" value="RNA-helicase_DEAD-box_CS"/>
</dbReference>
<dbReference type="OrthoDB" id="2117591at2759"/>
<feature type="compositionally biased region" description="Acidic residues" evidence="7">
    <location>
        <begin position="51"/>
        <end position="60"/>
    </location>
</feature>
<evidence type="ECO:0000259" key="8">
    <source>
        <dbReference type="PROSITE" id="PS51192"/>
    </source>
</evidence>
<dbReference type="InterPro" id="IPR052935">
    <property type="entry name" value="Mg2+_PAP"/>
</dbReference>
<dbReference type="PANTHER" id="PTHR28208:SF3">
    <property type="entry name" value="PHOSPHATIDATE PHOSPHATASE APP1"/>
    <property type="match status" value="1"/>
</dbReference>
<feature type="coiled-coil region" evidence="6">
    <location>
        <begin position="637"/>
        <end position="677"/>
    </location>
</feature>
<gene>
    <name evidence="11" type="ORF">MAA_09679</name>
</gene>
<dbReference type="GeneID" id="19263965"/>
<keyword evidence="1" id="KW-0547">Nucleotide-binding</keyword>
<dbReference type="CDD" id="cd17947">
    <property type="entry name" value="DEADc_DDX27"/>
    <property type="match status" value="1"/>
</dbReference>
<feature type="compositionally biased region" description="Acidic residues" evidence="7">
    <location>
        <begin position="220"/>
        <end position="232"/>
    </location>
</feature>
<dbReference type="InterPro" id="IPR014001">
    <property type="entry name" value="Helicase_ATP-bd"/>
</dbReference>
<protein>
    <submittedName>
        <fullName evidence="11">DEAD/DEAH box helicase</fullName>
    </submittedName>
</protein>
<comment type="caution">
    <text evidence="11">The sequence shown here is derived from an EMBL/GenBank/DDBJ whole genome shotgun (WGS) entry which is preliminary data.</text>
</comment>
<dbReference type="SMART" id="SM00487">
    <property type="entry name" value="DEXDc"/>
    <property type="match status" value="1"/>
</dbReference>
<feature type="compositionally biased region" description="Polar residues" evidence="7">
    <location>
        <begin position="1693"/>
        <end position="1713"/>
    </location>
</feature>
<dbReference type="InterPro" id="IPR014014">
    <property type="entry name" value="RNA_helicase_DEAD_Q_motif"/>
</dbReference>
<evidence type="ECO:0000256" key="7">
    <source>
        <dbReference type="SAM" id="MobiDB-lite"/>
    </source>
</evidence>
<feature type="compositionally biased region" description="Basic residues" evidence="7">
    <location>
        <begin position="34"/>
        <end position="47"/>
    </location>
</feature>
<evidence type="ECO:0000313" key="12">
    <source>
        <dbReference type="Proteomes" id="UP000002498"/>
    </source>
</evidence>
<reference evidence="11 12" key="2">
    <citation type="journal article" date="2014" name="Proc. Natl. Acad. Sci. U.S.A.">
        <title>Trajectory and genomic determinants of fungal-pathogen speciation and host adaptation.</title>
        <authorList>
            <person name="Hu X."/>
            <person name="Xiao G."/>
            <person name="Zheng P."/>
            <person name="Shang Y."/>
            <person name="Su Y."/>
            <person name="Zhang X."/>
            <person name="Liu X."/>
            <person name="Zhan S."/>
            <person name="St Leger R.J."/>
            <person name="Wang C."/>
        </authorList>
    </citation>
    <scope>GENOME REANNOTATION</scope>
    <source>
        <strain evidence="12">ARSEF 23 / ATCC MYA-3075</strain>
    </source>
</reference>
<keyword evidence="4" id="KW-0067">ATP-binding</keyword>
<evidence type="ECO:0000256" key="4">
    <source>
        <dbReference type="ARBA" id="ARBA00022840"/>
    </source>
</evidence>
<dbReference type="Pfam" id="PF00271">
    <property type="entry name" value="Helicase_C"/>
    <property type="match status" value="1"/>
</dbReference>
<proteinExistence type="predicted"/>
<dbReference type="EMBL" id="ADNJ02000002">
    <property type="protein sequence ID" value="EFY94849.2"/>
    <property type="molecule type" value="Genomic_DNA"/>
</dbReference>
<feature type="region of interest" description="Disordered" evidence="7">
    <location>
        <begin position="120"/>
        <end position="248"/>
    </location>
</feature>
<dbReference type="HOGENOM" id="CLU_002022_1_0_1"/>
<feature type="region of interest" description="Disordered" evidence="7">
    <location>
        <begin position="1038"/>
        <end position="1059"/>
    </location>
</feature>
<dbReference type="Pfam" id="PF09949">
    <property type="entry name" value="APP1_cat"/>
    <property type="match status" value="1"/>
</dbReference>
<dbReference type="PROSITE" id="PS51195">
    <property type="entry name" value="Q_MOTIF"/>
    <property type="match status" value="1"/>
</dbReference>
<dbReference type="GO" id="GO:0003676">
    <property type="term" value="F:nucleic acid binding"/>
    <property type="evidence" value="ECO:0007669"/>
    <property type="project" value="InterPro"/>
</dbReference>
<evidence type="ECO:0000256" key="1">
    <source>
        <dbReference type="ARBA" id="ARBA00022741"/>
    </source>
</evidence>
<feature type="domain" description="Helicase ATP-binding" evidence="8">
    <location>
        <begin position="287"/>
        <end position="461"/>
    </location>
</feature>
<dbReference type="GO" id="GO:0003724">
    <property type="term" value="F:RNA helicase activity"/>
    <property type="evidence" value="ECO:0007669"/>
    <property type="project" value="InterPro"/>
</dbReference>
<feature type="compositionally biased region" description="Pro residues" evidence="7">
    <location>
        <begin position="1756"/>
        <end position="1767"/>
    </location>
</feature>
<feature type="region of interest" description="Disordered" evidence="7">
    <location>
        <begin position="1568"/>
        <end position="1597"/>
    </location>
</feature>
<feature type="compositionally biased region" description="Basic and acidic residues" evidence="7">
    <location>
        <begin position="726"/>
        <end position="756"/>
    </location>
</feature>
<feature type="domain" description="Helicase C-terminal" evidence="9">
    <location>
        <begin position="491"/>
        <end position="670"/>
    </location>
</feature>
<feature type="compositionally biased region" description="Basic and acidic residues" evidence="7">
    <location>
        <begin position="688"/>
        <end position="718"/>
    </location>
</feature>
<feature type="region of interest" description="Disordered" evidence="7">
    <location>
        <begin position="1"/>
        <end position="93"/>
    </location>
</feature>
<keyword evidence="2" id="KW-0378">Hydrolase</keyword>
<feature type="compositionally biased region" description="Acidic residues" evidence="7">
    <location>
        <begin position="68"/>
        <end position="87"/>
    </location>
</feature>
<keyword evidence="12" id="KW-1185">Reference proteome</keyword>
<feature type="compositionally biased region" description="Low complexity" evidence="7">
    <location>
        <begin position="1287"/>
        <end position="1302"/>
    </location>
</feature>
<dbReference type="Proteomes" id="UP000002498">
    <property type="component" value="Unassembled WGS sequence"/>
</dbReference>
<feature type="region of interest" description="Disordered" evidence="7">
    <location>
        <begin position="1259"/>
        <end position="1303"/>
    </location>
</feature>
<dbReference type="PANTHER" id="PTHR28208">
    <property type="entry name" value="PHOSPHATIDATE PHOSPHATASE APP1"/>
    <property type="match status" value="1"/>
</dbReference>
<evidence type="ECO:0000259" key="9">
    <source>
        <dbReference type="PROSITE" id="PS51194"/>
    </source>
</evidence>
<evidence type="ECO:0000313" key="11">
    <source>
        <dbReference type="EMBL" id="EFY94849.2"/>
    </source>
</evidence>
<feature type="compositionally biased region" description="Basic and acidic residues" evidence="7">
    <location>
        <begin position="233"/>
        <end position="248"/>
    </location>
</feature>
<evidence type="ECO:0000256" key="6">
    <source>
        <dbReference type="SAM" id="Coils"/>
    </source>
</evidence>
<feature type="short sequence motif" description="Q motif" evidence="5">
    <location>
        <begin position="256"/>
        <end position="284"/>
    </location>
</feature>
<dbReference type="RefSeq" id="XP_007825868.2">
    <property type="nucleotide sequence ID" value="XM_007827677.2"/>
</dbReference>
<dbReference type="KEGG" id="maj:MAA_09679"/>
<dbReference type="SMART" id="SM00490">
    <property type="entry name" value="HELICc"/>
    <property type="match status" value="1"/>
</dbReference>
<reference evidence="11 12" key="1">
    <citation type="journal article" date="2011" name="PLoS Genet.">
        <title>Genome sequencing and comparative transcriptomics of the model entomopathogenic fungi Metarhizium anisopliae and M. acridum.</title>
        <authorList>
            <person name="Gao Q."/>
            <person name="Jin K."/>
            <person name="Ying S.H."/>
            <person name="Zhang Y."/>
            <person name="Xiao G."/>
            <person name="Shang Y."/>
            <person name="Duan Z."/>
            <person name="Hu X."/>
            <person name="Xie X.Q."/>
            <person name="Zhou G."/>
            <person name="Peng G."/>
            <person name="Luo Z."/>
            <person name="Huang W."/>
            <person name="Wang B."/>
            <person name="Fang W."/>
            <person name="Wang S."/>
            <person name="Zhong Y."/>
            <person name="Ma L.J."/>
            <person name="St Leger R.J."/>
            <person name="Zhao G.P."/>
            <person name="Pei Y."/>
            <person name="Feng M.G."/>
            <person name="Xia Y."/>
            <person name="Wang C."/>
        </authorList>
    </citation>
    <scope>NUCLEOTIDE SEQUENCE [LARGE SCALE GENOMIC DNA]</scope>
    <source>
        <strain evidence="12">ARSEF 23 / ATCC MYA-3075</strain>
    </source>
</reference>
<feature type="compositionally biased region" description="Low complexity" evidence="7">
    <location>
        <begin position="1653"/>
        <end position="1673"/>
    </location>
</feature>
<feature type="compositionally biased region" description="Acidic residues" evidence="7">
    <location>
        <begin position="133"/>
        <end position="158"/>
    </location>
</feature>
<organism evidence="11 12">
    <name type="scientific">Metarhizium robertsii (strain ARSEF 23 / ATCC MYA-3075)</name>
    <name type="common">Metarhizium anisopliae (strain ARSEF 23)</name>
    <dbReference type="NCBI Taxonomy" id="655844"/>
    <lineage>
        <taxon>Eukaryota</taxon>
        <taxon>Fungi</taxon>
        <taxon>Dikarya</taxon>
        <taxon>Ascomycota</taxon>
        <taxon>Pezizomycotina</taxon>
        <taxon>Sordariomycetes</taxon>
        <taxon>Hypocreomycetidae</taxon>
        <taxon>Hypocreales</taxon>
        <taxon>Clavicipitaceae</taxon>
        <taxon>Metarhizium</taxon>
    </lineage>
</organism>
<dbReference type="InterPro" id="IPR027417">
    <property type="entry name" value="P-loop_NTPase"/>
</dbReference>